<organism evidence="2 3">
    <name type="scientific">Polypterus senegalus</name>
    <name type="common">Senegal bichir</name>
    <dbReference type="NCBI Taxonomy" id="55291"/>
    <lineage>
        <taxon>Eukaryota</taxon>
        <taxon>Metazoa</taxon>
        <taxon>Chordata</taxon>
        <taxon>Craniata</taxon>
        <taxon>Vertebrata</taxon>
        <taxon>Euteleostomi</taxon>
        <taxon>Actinopterygii</taxon>
        <taxon>Polypteriformes</taxon>
        <taxon>Polypteridae</taxon>
        <taxon>Polypterus</taxon>
    </lineage>
</organism>
<dbReference type="EMBL" id="JAATIS010008602">
    <property type="protein sequence ID" value="KAG2456685.1"/>
    <property type="molecule type" value="Genomic_DNA"/>
</dbReference>
<gene>
    <name evidence="2" type="primary">Cryzl1</name>
    <name evidence="2" type="ORF">GTO96_0012879</name>
</gene>
<evidence type="ECO:0000313" key="2">
    <source>
        <dbReference type="EMBL" id="KAG2456685.1"/>
    </source>
</evidence>
<keyword evidence="3" id="KW-1185">Reference proteome</keyword>
<dbReference type="Gene3D" id="3.90.180.10">
    <property type="entry name" value="Medium-chain alcohol dehydrogenases, catalytic domain"/>
    <property type="match status" value="1"/>
</dbReference>
<dbReference type="AlphaFoldDB" id="A0A8X7WW61"/>
<feature type="non-terminal residue" evidence="2">
    <location>
        <position position="1"/>
    </location>
</feature>
<dbReference type="PANTHER" id="PTHR44461:SF1">
    <property type="entry name" value="QUINONE OXIDOREDUCTASE-LIKE PROTEIN 1"/>
    <property type="match status" value="1"/>
</dbReference>
<feature type="domain" description="Alcohol dehydrogenase-like C-terminal" evidence="1">
    <location>
        <begin position="125"/>
        <end position="193"/>
    </location>
</feature>
<evidence type="ECO:0000313" key="3">
    <source>
        <dbReference type="Proteomes" id="UP000886611"/>
    </source>
</evidence>
<dbReference type="Pfam" id="PF00107">
    <property type="entry name" value="ADH_zinc_N"/>
    <property type="match status" value="1"/>
</dbReference>
<feature type="non-terminal residue" evidence="2">
    <location>
        <position position="235"/>
    </location>
</feature>
<dbReference type="InterPro" id="IPR036291">
    <property type="entry name" value="NAD(P)-bd_dom_sf"/>
</dbReference>
<dbReference type="InterPro" id="IPR042633">
    <property type="entry name" value="CRYZL1"/>
</dbReference>
<dbReference type="Proteomes" id="UP000886611">
    <property type="component" value="Unassembled WGS sequence"/>
</dbReference>
<accession>A0A8X7WW61</accession>
<evidence type="ECO:0000259" key="1">
    <source>
        <dbReference type="Pfam" id="PF00107"/>
    </source>
</evidence>
<dbReference type="SUPFAM" id="SSF51735">
    <property type="entry name" value="NAD(P)-binding Rossmann-fold domains"/>
    <property type="match status" value="1"/>
</dbReference>
<name>A0A8X7WW61_POLSE</name>
<proteinExistence type="predicted"/>
<reference evidence="2 3" key="1">
    <citation type="journal article" date="2021" name="Cell">
        <title>Tracing the genetic footprints of vertebrate landing in non-teleost ray-finned fishes.</title>
        <authorList>
            <person name="Bi X."/>
            <person name="Wang K."/>
            <person name="Yang L."/>
            <person name="Pan H."/>
            <person name="Jiang H."/>
            <person name="Wei Q."/>
            <person name="Fang M."/>
            <person name="Yu H."/>
            <person name="Zhu C."/>
            <person name="Cai Y."/>
            <person name="He Y."/>
            <person name="Gan X."/>
            <person name="Zeng H."/>
            <person name="Yu D."/>
            <person name="Zhu Y."/>
            <person name="Jiang H."/>
            <person name="Qiu Q."/>
            <person name="Yang H."/>
            <person name="Zhang Y.E."/>
            <person name="Wang W."/>
            <person name="Zhu M."/>
            <person name="He S."/>
            <person name="Zhang G."/>
        </authorList>
    </citation>
    <scope>NUCLEOTIDE SEQUENCE [LARGE SCALE GENOMIC DNA]</scope>
    <source>
        <strain evidence="2">Bchr_013</strain>
    </source>
</reference>
<dbReference type="InterPro" id="IPR013149">
    <property type="entry name" value="ADH-like_C"/>
</dbReference>
<protein>
    <submittedName>
        <fullName evidence="2">QORL1 protein</fullName>
    </submittedName>
</protein>
<dbReference type="PANTHER" id="PTHR44461">
    <property type="entry name" value="QUINONE OXIDOREDUCTASE-LIKE PROTEIN 1"/>
    <property type="match status" value="1"/>
</dbReference>
<sequence length="235" mass="26448">MIFSVVLGRHLKDPQDKKATERLLGTVNMRIGAKRFSQGRLVGTWNIRFLQGTSFLSNKSMDSQHNIQSYVLCLTQLPTLTHLGEVKGSFFHLDVVVLLAHQHYNQKALPCLVKLPPKRVSQCKPLGIVTIQLAHHRGAKVLTTALNIEDKQYLEQLRPTIARVINMSDGKVDLVESCLEETGGLGVDIILDIGEKRRLWDAGLRGRVCKINLYVKQKMTRKVYDPDPGVIFSLL</sequence>
<comment type="caution">
    <text evidence="2">The sequence shown here is derived from an EMBL/GenBank/DDBJ whole genome shotgun (WGS) entry which is preliminary data.</text>
</comment>